<gene>
    <name evidence="1" type="ORF">CDL15_Pgr009341</name>
</gene>
<sequence>MSKQQLEKFKQKVGANPNLQQNGRLLHMREVIGGHNEWSVFTYNLQVLGDMARENTELRKKHEKLLQMMAPMLPAGGGMMPSLLGMNNPSGNTNQSFLGSGLGSLGAFPNFMSPNMNFNLMVMLLAQKMEDMMSRLDKLEQAQKG</sequence>
<evidence type="ECO:0000313" key="2">
    <source>
        <dbReference type="Proteomes" id="UP000197138"/>
    </source>
</evidence>
<proteinExistence type="predicted"/>
<dbReference type="AlphaFoldDB" id="A0A218XGP9"/>
<organism evidence="1 2">
    <name type="scientific">Punica granatum</name>
    <name type="common">Pomegranate</name>
    <dbReference type="NCBI Taxonomy" id="22663"/>
    <lineage>
        <taxon>Eukaryota</taxon>
        <taxon>Viridiplantae</taxon>
        <taxon>Streptophyta</taxon>
        <taxon>Embryophyta</taxon>
        <taxon>Tracheophyta</taxon>
        <taxon>Spermatophyta</taxon>
        <taxon>Magnoliopsida</taxon>
        <taxon>eudicotyledons</taxon>
        <taxon>Gunneridae</taxon>
        <taxon>Pentapetalae</taxon>
        <taxon>rosids</taxon>
        <taxon>malvids</taxon>
        <taxon>Myrtales</taxon>
        <taxon>Lythraceae</taxon>
        <taxon>Punica</taxon>
    </lineage>
</organism>
<reference evidence="2" key="1">
    <citation type="journal article" date="2017" name="Plant J.">
        <title>The pomegranate (Punica granatum L.) genome and the genomics of punicalagin biosynthesis.</title>
        <authorList>
            <person name="Qin G."/>
            <person name="Xu C."/>
            <person name="Ming R."/>
            <person name="Tang H."/>
            <person name="Guyot R."/>
            <person name="Kramer E.M."/>
            <person name="Hu Y."/>
            <person name="Yi X."/>
            <person name="Qi Y."/>
            <person name="Xu X."/>
            <person name="Gao Z."/>
            <person name="Pan H."/>
            <person name="Jian J."/>
            <person name="Tian Y."/>
            <person name="Yue Z."/>
            <person name="Xu Y."/>
        </authorList>
    </citation>
    <scope>NUCLEOTIDE SEQUENCE [LARGE SCALE GENOMIC DNA]</scope>
    <source>
        <strain evidence="2">cv. Dabenzi</strain>
    </source>
</reference>
<dbReference type="Proteomes" id="UP000197138">
    <property type="component" value="Unassembled WGS sequence"/>
</dbReference>
<dbReference type="EMBL" id="MTKT01001802">
    <property type="protein sequence ID" value="OWM84094.1"/>
    <property type="molecule type" value="Genomic_DNA"/>
</dbReference>
<accession>A0A218XGP9</accession>
<comment type="caution">
    <text evidence="1">The sequence shown here is derived from an EMBL/GenBank/DDBJ whole genome shotgun (WGS) entry which is preliminary data.</text>
</comment>
<evidence type="ECO:0000313" key="1">
    <source>
        <dbReference type="EMBL" id="OWM84094.1"/>
    </source>
</evidence>
<protein>
    <submittedName>
        <fullName evidence="1">Uncharacterized protein</fullName>
    </submittedName>
</protein>
<name>A0A218XGP9_PUNGR</name>